<protein>
    <submittedName>
        <fullName evidence="2">Uncharacterized protein</fullName>
    </submittedName>
</protein>
<organism evidence="2 3">
    <name type="scientific">Actinacidiphila yanglinensis</name>
    <dbReference type="NCBI Taxonomy" id="310779"/>
    <lineage>
        <taxon>Bacteria</taxon>
        <taxon>Bacillati</taxon>
        <taxon>Actinomycetota</taxon>
        <taxon>Actinomycetes</taxon>
        <taxon>Kitasatosporales</taxon>
        <taxon>Streptomycetaceae</taxon>
        <taxon>Actinacidiphila</taxon>
    </lineage>
</organism>
<dbReference type="AlphaFoldDB" id="A0A1H6CBK6"/>
<reference evidence="2 3" key="1">
    <citation type="submission" date="2016-10" db="EMBL/GenBank/DDBJ databases">
        <authorList>
            <person name="de Groot N.N."/>
        </authorList>
    </citation>
    <scope>NUCLEOTIDE SEQUENCE [LARGE SCALE GENOMIC DNA]</scope>
    <source>
        <strain evidence="2 3">CGMCC 4.2023</strain>
    </source>
</reference>
<dbReference type="Gene3D" id="3.50.50.60">
    <property type="entry name" value="FAD/NAD(P)-binding domain"/>
    <property type="match status" value="2"/>
</dbReference>
<feature type="region of interest" description="Disordered" evidence="1">
    <location>
        <begin position="55"/>
        <end position="76"/>
    </location>
</feature>
<dbReference type="InterPro" id="IPR036188">
    <property type="entry name" value="FAD/NAD-bd_sf"/>
</dbReference>
<proteinExistence type="predicted"/>
<gene>
    <name evidence="2" type="ORF">SAMN05216223_108235</name>
</gene>
<evidence type="ECO:0000313" key="3">
    <source>
        <dbReference type="Proteomes" id="UP000236754"/>
    </source>
</evidence>
<sequence>MIIATGSGCRKLGLAAEEQLSGRGVSWCATRDGFFFKDRDNAERYLAHLADAAGRGTQTGDEQHGAASDGALAPVG</sequence>
<dbReference type="EMBL" id="FNVU01000008">
    <property type="protein sequence ID" value="SEG70045.1"/>
    <property type="molecule type" value="Genomic_DNA"/>
</dbReference>
<evidence type="ECO:0000256" key="1">
    <source>
        <dbReference type="SAM" id="MobiDB-lite"/>
    </source>
</evidence>
<accession>A0A1H6CBK6</accession>
<dbReference type="Proteomes" id="UP000236754">
    <property type="component" value="Unassembled WGS sequence"/>
</dbReference>
<evidence type="ECO:0000313" key="2">
    <source>
        <dbReference type="EMBL" id="SEG70045.1"/>
    </source>
</evidence>
<keyword evidence="3" id="KW-1185">Reference proteome</keyword>
<name>A0A1H6CBK6_9ACTN</name>